<keyword evidence="1" id="KW-1133">Transmembrane helix</keyword>
<dbReference type="EMBL" id="JABFUD020000007">
    <property type="protein sequence ID" value="KAI5077969.1"/>
    <property type="molecule type" value="Genomic_DNA"/>
</dbReference>
<sequence length="201" mass="20298">MDGTDNGAKGRWSAAAAVATLVLAMAIEMKRAGAQVVILPPPAIPGVVVGPGILPPPAAVVLPAFAPPPPIVAVVLPPPAAVIIPTPTILPPPPTIVTTVVTAPPPPATVIVVGNPRQRAGNPFGRGFCACRVASSTGTCSVLLNACFNDKTPQCGIANGVCTVGCVVRSVPHGDRAFYALIGVECVPCAGLLRRVMWSKT</sequence>
<evidence type="ECO:0000256" key="1">
    <source>
        <dbReference type="SAM" id="Phobius"/>
    </source>
</evidence>
<gene>
    <name evidence="2" type="ORF">GOP47_0007793</name>
</gene>
<evidence type="ECO:0000313" key="2">
    <source>
        <dbReference type="EMBL" id="KAI5077969.1"/>
    </source>
</evidence>
<feature type="transmembrane region" description="Helical" evidence="1">
    <location>
        <begin position="12"/>
        <end position="29"/>
    </location>
</feature>
<dbReference type="AlphaFoldDB" id="A0A9D4V1I7"/>
<organism evidence="2 3">
    <name type="scientific">Adiantum capillus-veneris</name>
    <name type="common">Maidenhair fern</name>
    <dbReference type="NCBI Taxonomy" id="13818"/>
    <lineage>
        <taxon>Eukaryota</taxon>
        <taxon>Viridiplantae</taxon>
        <taxon>Streptophyta</taxon>
        <taxon>Embryophyta</taxon>
        <taxon>Tracheophyta</taxon>
        <taxon>Polypodiopsida</taxon>
        <taxon>Polypodiidae</taxon>
        <taxon>Polypodiales</taxon>
        <taxon>Pteridineae</taxon>
        <taxon>Pteridaceae</taxon>
        <taxon>Vittarioideae</taxon>
        <taxon>Adiantum</taxon>
    </lineage>
</organism>
<keyword evidence="3" id="KW-1185">Reference proteome</keyword>
<name>A0A9D4V1I7_ADICA</name>
<keyword evidence="1" id="KW-0812">Transmembrane</keyword>
<keyword evidence="1" id="KW-0472">Membrane</keyword>
<proteinExistence type="predicted"/>
<protein>
    <submittedName>
        <fullName evidence="2">Uncharacterized protein</fullName>
    </submittedName>
</protein>
<accession>A0A9D4V1I7</accession>
<comment type="caution">
    <text evidence="2">The sequence shown here is derived from an EMBL/GenBank/DDBJ whole genome shotgun (WGS) entry which is preliminary data.</text>
</comment>
<reference evidence="2" key="1">
    <citation type="submission" date="2021-01" db="EMBL/GenBank/DDBJ databases">
        <title>Adiantum capillus-veneris genome.</title>
        <authorList>
            <person name="Fang Y."/>
            <person name="Liao Q."/>
        </authorList>
    </citation>
    <scope>NUCLEOTIDE SEQUENCE</scope>
    <source>
        <strain evidence="2">H3</strain>
        <tissue evidence="2">Leaf</tissue>
    </source>
</reference>
<dbReference type="OrthoDB" id="10624966at2759"/>
<dbReference type="Proteomes" id="UP000886520">
    <property type="component" value="Chromosome 7"/>
</dbReference>
<evidence type="ECO:0000313" key="3">
    <source>
        <dbReference type="Proteomes" id="UP000886520"/>
    </source>
</evidence>